<dbReference type="Proteomes" id="UP001516023">
    <property type="component" value="Unassembled WGS sequence"/>
</dbReference>
<sequence length="321" mass="35465">MLELASQKAIIAKQTNDLEKQARIIAKQKHEIEKLNAEKNQWKMIKRLLPDSSPSSQYSPPPTRHRLDYAIVLSSPDVTKLSPPDATTSTPLQESFVKLASELQHEVTSKQRETSQPNANVDASSSTSSANEMTASLSYNNKAYVNAETTGNAGEFLGAVLEEMSSQGMLLLSNDKLITKSMPMRYSRNKQLLRNCIELAAFAGDPGDISLLVNATRNYADKVKIKTTAVKNATAAHNKMLEFENSSAEVNKSEKRPKQPLILALGTRIKEYKKRCWTAQGQNGKACDAKIIDLEELRSLEIAANPGTPDGNRSIRDYTIK</sequence>
<keyword evidence="4" id="KW-1185">Reference proteome</keyword>
<organism evidence="3 4">
    <name type="scientific">Cyclotella cryptica</name>
    <dbReference type="NCBI Taxonomy" id="29204"/>
    <lineage>
        <taxon>Eukaryota</taxon>
        <taxon>Sar</taxon>
        <taxon>Stramenopiles</taxon>
        <taxon>Ochrophyta</taxon>
        <taxon>Bacillariophyta</taxon>
        <taxon>Coscinodiscophyceae</taxon>
        <taxon>Thalassiosirophycidae</taxon>
        <taxon>Stephanodiscales</taxon>
        <taxon>Stephanodiscaceae</taxon>
        <taxon>Cyclotella</taxon>
    </lineage>
</organism>
<proteinExistence type="predicted"/>
<comment type="caution">
    <text evidence="3">The sequence shown here is derived from an EMBL/GenBank/DDBJ whole genome shotgun (WGS) entry which is preliminary data.</text>
</comment>
<evidence type="ECO:0000313" key="3">
    <source>
        <dbReference type="EMBL" id="KAL3791693.1"/>
    </source>
</evidence>
<evidence type="ECO:0000256" key="2">
    <source>
        <dbReference type="SAM" id="MobiDB-lite"/>
    </source>
</evidence>
<reference evidence="3 4" key="1">
    <citation type="journal article" date="2020" name="G3 (Bethesda)">
        <title>Improved Reference Genome for Cyclotella cryptica CCMP332, a Model for Cell Wall Morphogenesis, Salinity Adaptation, and Lipid Production in Diatoms (Bacillariophyta).</title>
        <authorList>
            <person name="Roberts W.R."/>
            <person name="Downey K.M."/>
            <person name="Ruck E.C."/>
            <person name="Traller J.C."/>
            <person name="Alverson A.J."/>
        </authorList>
    </citation>
    <scope>NUCLEOTIDE SEQUENCE [LARGE SCALE GENOMIC DNA]</scope>
    <source>
        <strain evidence="3 4">CCMP332</strain>
    </source>
</reference>
<feature type="compositionally biased region" description="Basic and acidic residues" evidence="2">
    <location>
        <begin position="103"/>
        <end position="113"/>
    </location>
</feature>
<feature type="region of interest" description="Disordered" evidence="2">
    <location>
        <begin position="103"/>
        <end position="129"/>
    </location>
</feature>
<dbReference type="EMBL" id="JABMIG020000111">
    <property type="protein sequence ID" value="KAL3791693.1"/>
    <property type="molecule type" value="Genomic_DNA"/>
</dbReference>
<keyword evidence="1" id="KW-0175">Coiled coil</keyword>
<dbReference type="AlphaFoldDB" id="A0ABD3PUA1"/>
<name>A0ABD3PUA1_9STRA</name>
<accession>A0ABD3PUA1</accession>
<protein>
    <submittedName>
        <fullName evidence="3">Uncharacterized protein</fullName>
    </submittedName>
</protein>
<gene>
    <name evidence="3" type="ORF">HJC23_003950</name>
</gene>
<evidence type="ECO:0000256" key="1">
    <source>
        <dbReference type="SAM" id="Coils"/>
    </source>
</evidence>
<feature type="compositionally biased region" description="Polar residues" evidence="2">
    <location>
        <begin position="114"/>
        <end position="129"/>
    </location>
</feature>
<feature type="coiled-coil region" evidence="1">
    <location>
        <begin position="18"/>
        <end position="45"/>
    </location>
</feature>
<evidence type="ECO:0000313" key="4">
    <source>
        <dbReference type="Proteomes" id="UP001516023"/>
    </source>
</evidence>